<keyword evidence="3" id="KW-0221">Differentiation</keyword>
<dbReference type="GO" id="GO:0007526">
    <property type="term" value="P:larval somatic muscle development"/>
    <property type="evidence" value="ECO:0007669"/>
    <property type="project" value="UniProtKB-ARBA"/>
</dbReference>
<dbReference type="Pfam" id="PF00651">
    <property type="entry name" value="BTB"/>
    <property type="match status" value="1"/>
</dbReference>
<feature type="compositionally biased region" description="Polar residues" evidence="9">
    <location>
        <begin position="895"/>
        <end position="905"/>
    </location>
</feature>
<feature type="region of interest" description="Disordered" evidence="9">
    <location>
        <begin position="947"/>
        <end position="983"/>
    </location>
</feature>
<feature type="compositionally biased region" description="Polar residues" evidence="9">
    <location>
        <begin position="1181"/>
        <end position="1190"/>
    </location>
</feature>
<comment type="function">
    <text evidence="8">Putative transcription factor required for axon growth and guidance in the central and peripheral nervous systems. Repels CNS axons away from the midline by promoting the expression of the midline repellent sli and its receptor robo.</text>
</comment>
<feature type="region of interest" description="Disordered" evidence="9">
    <location>
        <begin position="42"/>
        <end position="198"/>
    </location>
</feature>
<feature type="region of interest" description="Disordered" evidence="9">
    <location>
        <begin position="381"/>
        <end position="438"/>
    </location>
</feature>
<feature type="compositionally biased region" description="Acidic residues" evidence="9">
    <location>
        <begin position="805"/>
        <end position="817"/>
    </location>
</feature>
<dbReference type="GO" id="GO:0007464">
    <property type="term" value="P:R3/R4 cell fate commitment"/>
    <property type="evidence" value="ECO:0007669"/>
    <property type="project" value="UniProtKB-ARBA"/>
</dbReference>
<feature type="compositionally biased region" description="Low complexity" evidence="9">
    <location>
        <begin position="1311"/>
        <end position="1324"/>
    </location>
</feature>
<gene>
    <name evidence="11" type="ORF">PSYICH_LOCUS15461</name>
</gene>
<dbReference type="EMBL" id="OV651821">
    <property type="protein sequence ID" value="CAH1115313.1"/>
    <property type="molecule type" value="Genomic_DNA"/>
</dbReference>
<dbReference type="InterPro" id="IPR000210">
    <property type="entry name" value="BTB/POZ_dom"/>
</dbReference>
<dbReference type="PANTHER" id="PTHR23110:SF111">
    <property type="entry name" value="LONGITUDINALS LACKING PROTEIN, ISOFORMS F_I_K_T"/>
    <property type="match status" value="1"/>
</dbReference>
<evidence type="ECO:0000259" key="10">
    <source>
        <dbReference type="PROSITE" id="PS50097"/>
    </source>
</evidence>
<keyword evidence="4" id="KW-0524">Neurogenesis</keyword>
<dbReference type="GO" id="GO:0005634">
    <property type="term" value="C:nucleus"/>
    <property type="evidence" value="ECO:0007669"/>
    <property type="project" value="UniProtKB-SubCell"/>
</dbReference>
<feature type="region of interest" description="Disordered" evidence="9">
    <location>
        <begin position="345"/>
        <end position="366"/>
    </location>
</feature>
<organism evidence="11 12">
    <name type="scientific">Psylliodes chrysocephalus</name>
    <dbReference type="NCBI Taxonomy" id="3402493"/>
    <lineage>
        <taxon>Eukaryota</taxon>
        <taxon>Metazoa</taxon>
        <taxon>Ecdysozoa</taxon>
        <taxon>Arthropoda</taxon>
        <taxon>Hexapoda</taxon>
        <taxon>Insecta</taxon>
        <taxon>Pterygota</taxon>
        <taxon>Neoptera</taxon>
        <taxon>Endopterygota</taxon>
        <taxon>Coleoptera</taxon>
        <taxon>Polyphaga</taxon>
        <taxon>Cucujiformia</taxon>
        <taxon>Chrysomeloidea</taxon>
        <taxon>Chrysomelidae</taxon>
        <taxon>Galerucinae</taxon>
        <taxon>Alticini</taxon>
        <taxon>Psylliodes</taxon>
    </lineage>
</organism>
<evidence type="ECO:0000256" key="3">
    <source>
        <dbReference type="ARBA" id="ARBA00022782"/>
    </source>
</evidence>
<feature type="compositionally biased region" description="Basic and acidic residues" evidence="9">
    <location>
        <begin position="72"/>
        <end position="117"/>
    </location>
</feature>
<dbReference type="Proteomes" id="UP001153636">
    <property type="component" value="Chromosome 9"/>
</dbReference>
<sequence>MKIKNKKIKQCKKPLIESKTRLKQTFFEPEFKKKVVTFAEKTDNSEARRKYGVSATNIRRWRAKTRLSLKQQTEKSDQKSSDPKSSDSKSSDSKLSDPKLSDPKLSDSKSSDPKSSDIKPSNPKSSDSKSPNKSKKKNLDSMPLGLRLKSPLPVLPPEPTEPVLQSQPLSPTKLKVTRQAKPSLPSPKPPTPPPPPPPIEEVCLKWNSHHSNMQHTFPSLLLREQYVDATLVAEGQTLKCHRVILSSCSPYFEEVLASISPYQHPVLFMKDTPFWILKSLCDFMYSGEVHILQTKLEELLAVAENLKIKGLAGQEEVKNQEIKPEVPDIIKEEIKEEVKKKEEKEVKRKEEKEAKKKEEKEIKKREEKEIKKKEEKEIKKKEEKEIKKKEEKEIKKKEEKEIKKKEEKEAKPPEVKQIKRKEEKEIKKRDEKETKEKKRAVQLAPLVEMPVLKSSKTIKIPLQQSEMPVLKSTKPPRGSGISRRTEKRTFEKEKIEKPLPSKDISHKKDFFDPILDLLEPVYEEVAKDPKPTKAIVPKDPKNITVRRNVQKKLKKRKITDDREESPPPIFTRKGTRSRPNRKVPKYFHPPDDQSTIVREPHTDQADLLMHLQCIKSEPIYEDSIEIEDNLVGFSESSMSVEEQLIGSYAQSSFGDYNRRTTRSKQKEMQPIIMDVQSIANQKEETTLNIINVAQLTGTKLIDPLEDPLTLNQTNSDSPAIVQGTDNTLGFRISQVVTEKEDSRSSEACTDMGFQITNVVSAQEVPKKSEEIEENDSMFTEFEASAIVPKIECSDTMNDENITPVEEPEPMDTNEEDQSAILPTTSFDDTINKSNEEDRLKDSSELIDNYQSSSKECNYADNEFIESRSHDNFKGTLVVKTDLINKNEEDQMSILPGTSLQGNTTQDTHEFIGNSQPPDKETFAADNKLDEMGSQDEFVDGTSVRNIDHNTGLEPTPEAEILPNDTKLEEPPAESEILPNNTDLEEPLAESEILANDKDLEEPLVVSEILSNDTDLEEPLAESDTLPTDLSKVGLPNETSSLQDQHTTSAYTAIVPTDSIQEEPEYNASSMNRNEETSTVSFEEAHTSSVEEDPHCVNKEKHSDSDNFESSNLKETTNSNNNLETQDMAESQVGEIDQLMEVVEDELAESAKNNEENQSTNDLNDSMDESILEEGMEEESSLNTGNLENVSQEYATLMGNKIQDETNMEFSEDIQEREDRLEKELLQENNDISSNFDCSTNDKNYENNLLNDDYVPGEVSSSIIPNEAYTMEDNSNASPENYIKDGATSDEPNEHLDAENSSNTVPETYVKNESNSNEDSSESNTNVFPERIVEAGSSAIVPAEAHISDESSSNILNKEYVTEESDSNTLNENFVPEKKTSNTFNENCATNDNNAILPITEKGIIPNICIKESSMNGPSDNYPAVETKTYSQKSSAPELNCQTDQASSSTSLPGFHIAQVISEQIAEIEGNRYSGHFSNNSKDLSASCEKNFNELESIVNDLSKIVGDTCGSLESESMDDTNSIADSLENLLQK</sequence>
<accession>A0A9P0GNG3</accession>
<dbReference type="GO" id="GO:0035167">
    <property type="term" value="P:larval lymph gland hemopoiesis"/>
    <property type="evidence" value="ECO:0007669"/>
    <property type="project" value="UniProtKB-ARBA"/>
</dbReference>
<dbReference type="InterPro" id="IPR011333">
    <property type="entry name" value="SKP1/BTB/POZ_sf"/>
</dbReference>
<dbReference type="Gene3D" id="3.30.710.10">
    <property type="entry name" value="Potassium Channel Kv1.1, Chain A"/>
    <property type="match status" value="1"/>
</dbReference>
<feature type="region of interest" description="Disordered" evidence="9">
    <location>
        <begin position="793"/>
        <end position="839"/>
    </location>
</feature>
<evidence type="ECO:0000256" key="8">
    <source>
        <dbReference type="ARBA" id="ARBA00037382"/>
    </source>
</evidence>
<dbReference type="PANTHER" id="PTHR23110">
    <property type="entry name" value="BTB DOMAIN TRANSCRIPTION FACTOR"/>
    <property type="match status" value="1"/>
</dbReference>
<feature type="region of interest" description="Disordered" evidence="9">
    <location>
        <begin position="893"/>
        <end position="918"/>
    </location>
</feature>
<name>A0A9P0GNG3_9CUCU</name>
<dbReference type="SUPFAM" id="SSF54695">
    <property type="entry name" value="POZ domain"/>
    <property type="match status" value="1"/>
</dbReference>
<keyword evidence="12" id="KW-1185">Reference proteome</keyword>
<dbReference type="GO" id="GO:0048813">
    <property type="term" value="P:dendrite morphogenesis"/>
    <property type="evidence" value="ECO:0007669"/>
    <property type="project" value="UniProtKB-ARBA"/>
</dbReference>
<dbReference type="GO" id="GO:0008406">
    <property type="term" value="P:gonad development"/>
    <property type="evidence" value="ECO:0007669"/>
    <property type="project" value="UniProtKB-ARBA"/>
</dbReference>
<keyword evidence="7" id="KW-0539">Nucleus</keyword>
<feature type="compositionally biased region" description="Polar residues" evidence="9">
    <location>
        <begin position="1066"/>
        <end position="1080"/>
    </location>
</feature>
<feature type="region of interest" description="Disordered" evidence="9">
    <location>
        <begin position="1266"/>
        <end position="1324"/>
    </location>
</feature>
<dbReference type="PROSITE" id="PS50097">
    <property type="entry name" value="BTB"/>
    <property type="match status" value="1"/>
</dbReference>
<feature type="compositionally biased region" description="Basic and acidic residues" evidence="9">
    <location>
        <begin position="483"/>
        <end position="506"/>
    </location>
</feature>
<feature type="compositionally biased region" description="Basic and acidic residues" evidence="9">
    <location>
        <begin position="381"/>
        <end position="436"/>
    </location>
</feature>
<feature type="compositionally biased region" description="Low complexity" evidence="9">
    <location>
        <begin position="118"/>
        <end position="131"/>
    </location>
</feature>
<feature type="compositionally biased region" description="Basic residues" evidence="9">
    <location>
        <begin position="573"/>
        <end position="585"/>
    </location>
</feature>
<evidence type="ECO:0000256" key="9">
    <source>
        <dbReference type="SAM" id="MobiDB-lite"/>
    </source>
</evidence>
<evidence type="ECO:0000313" key="11">
    <source>
        <dbReference type="EMBL" id="CAH1115313.1"/>
    </source>
</evidence>
<reference evidence="11" key="1">
    <citation type="submission" date="2022-01" db="EMBL/GenBank/DDBJ databases">
        <authorList>
            <person name="King R."/>
        </authorList>
    </citation>
    <scope>NUCLEOTIDE SEQUENCE</scope>
</reference>
<evidence type="ECO:0000256" key="6">
    <source>
        <dbReference type="ARBA" id="ARBA00023163"/>
    </source>
</evidence>
<feature type="compositionally biased region" description="Basic and acidic residues" evidence="9">
    <location>
        <begin position="829"/>
        <end position="839"/>
    </location>
</feature>
<evidence type="ECO:0000256" key="5">
    <source>
        <dbReference type="ARBA" id="ARBA00023015"/>
    </source>
</evidence>
<feature type="region of interest" description="Disordered" evidence="9">
    <location>
        <begin position="1011"/>
        <end position="1190"/>
    </location>
</feature>
<dbReference type="GO" id="GO:0045476">
    <property type="term" value="P:nurse cell apoptotic process"/>
    <property type="evidence" value="ECO:0007669"/>
    <property type="project" value="UniProtKB-ARBA"/>
</dbReference>
<dbReference type="OrthoDB" id="3066195at2759"/>
<keyword evidence="6" id="KW-0804">Transcription</keyword>
<dbReference type="CDD" id="cd18315">
    <property type="entry name" value="BTB_POZ_BAB-like"/>
    <property type="match status" value="1"/>
</dbReference>
<dbReference type="InterPro" id="IPR051095">
    <property type="entry name" value="Dros_DevTransReg"/>
</dbReference>
<evidence type="ECO:0000256" key="7">
    <source>
        <dbReference type="ARBA" id="ARBA00023242"/>
    </source>
</evidence>
<evidence type="ECO:0000256" key="1">
    <source>
        <dbReference type="ARBA" id="ARBA00004123"/>
    </source>
</evidence>
<dbReference type="SMART" id="SM00225">
    <property type="entry name" value="BTB"/>
    <property type="match status" value="1"/>
</dbReference>
<feature type="compositionally biased region" description="Basic and acidic residues" evidence="9">
    <location>
        <begin position="1091"/>
        <end position="1104"/>
    </location>
</feature>
<feature type="compositionally biased region" description="Polar residues" evidence="9">
    <location>
        <begin position="1107"/>
        <end position="1128"/>
    </location>
</feature>
<dbReference type="GO" id="GO:0006357">
    <property type="term" value="P:regulation of transcription by RNA polymerase II"/>
    <property type="evidence" value="ECO:0007669"/>
    <property type="project" value="TreeGrafter"/>
</dbReference>
<feature type="region of interest" description="Disordered" evidence="9">
    <location>
        <begin position="463"/>
        <end position="506"/>
    </location>
</feature>
<feature type="compositionally biased region" description="Polar residues" evidence="9">
    <location>
        <begin position="1036"/>
        <end position="1050"/>
    </location>
</feature>
<dbReference type="GO" id="GO:0016199">
    <property type="term" value="P:axon midline choice point recognition"/>
    <property type="evidence" value="ECO:0007669"/>
    <property type="project" value="UniProtKB-ARBA"/>
</dbReference>
<feature type="compositionally biased region" description="Pro residues" evidence="9">
    <location>
        <begin position="184"/>
        <end position="198"/>
    </location>
</feature>
<protein>
    <recommendedName>
        <fullName evidence="10">BTB domain-containing protein</fullName>
    </recommendedName>
</protein>
<dbReference type="GO" id="GO:0045467">
    <property type="term" value="P:R7 cell development"/>
    <property type="evidence" value="ECO:0007669"/>
    <property type="project" value="UniProtKB-ARBA"/>
</dbReference>
<keyword evidence="2" id="KW-0217">Developmental protein</keyword>
<feature type="domain" description="BTB" evidence="10">
    <location>
        <begin position="227"/>
        <end position="293"/>
    </location>
</feature>
<evidence type="ECO:0000256" key="4">
    <source>
        <dbReference type="ARBA" id="ARBA00022902"/>
    </source>
</evidence>
<feature type="region of interest" description="Disordered" evidence="9">
    <location>
        <begin position="551"/>
        <end position="594"/>
    </location>
</feature>
<keyword evidence="5" id="KW-0805">Transcription regulation</keyword>
<evidence type="ECO:0000313" key="12">
    <source>
        <dbReference type="Proteomes" id="UP001153636"/>
    </source>
</evidence>
<comment type="subcellular location">
    <subcellularLocation>
        <location evidence="1">Nucleus</location>
    </subcellularLocation>
</comment>
<feature type="compositionally biased region" description="Acidic residues" evidence="9">
    <location>
        <begin position="1164"/>
        <end position="1179"/>
    </location>
</feature>
<proteinExistence type="predicted"/>
<evidence type="ECO:0000256" key="2">
    <source>
        <dbReference type="ARBA" id="ARBA00022473"/>
    </source>
</evidence>